<accession>A0A346XYP8</accession>
<evidence type="ECO:0000256" key="3">
    <source>
        <dbReference type="RuleBase" id="RU003457"/>
    </source>
</evidence>
<dbReference type="RefSeq" id="WP_114591849.1">
    <property type="nucleotide sequence ID" value="NZ_CP031165.1"/>
</dbReference>
<keyword evidence="2" id="KW-0479">Metal-binding</keyword>
<proteinExistence type="inferred from homology"/>
<dbReference type="InterPro" id="IPR012093">
    <property type="entry name" value="Pirin"/>
</dbReference>
<feature type="domain" description="Pirin C-terminal" evidence="5">
    <location>
        <begin position="210"/>
        <end position="322"/>
    </location>
</feature>
<dbReference type="Pfam" id="PF05726">
    <property type="entry name" value="Pirin_C"/>
    <property type="match status" value="1"/>
</dbReference>
<sequence length="354" mass="38886">MHTPSDAVIQKVELGQVWQTVDPFLFCVHHDDDYPEGDEELGPCAPLVGRNIGMDFSGRDGWSMYHGSLVPGFPQHPHRGFETISFMRRGYMDHSDSLGAAARFGRGDVQWMTAGSGVVHAEMFPLLRNDQHNETELFQIWINLPASDKMVEPHFSMLWDHEIPKHTLLDEAGRPVHVTVVAGQVVEGHRAPAPPPHSYASRADSDVNIWHLGMSEGSSWTMPVAGHPDSVRVVYVFGDGAVRIGDTEVQGGEGAVVRCDVPISITDDAPGGRNTDDGHTTEVLVLQGRPIGEPVVQYGPFVMTTKADIQKAYADYNETGFGGWPWDVNDPNHGPDVKRFARHADGRTEELAGT</sequence>
<name>A0A346XYP8_9ACTN</name>
<feature type="binding site" evidence="2">
    <location>
        <position position="122"/>
    </location>
    <ligand>
        <name>Fe cation</name>
        <dbReference type="ChEBI" id="CHEBI:24875"/>
    </ligand>
</feature>
<dbReference type="InterPro" id="IPR011051">
    <property type="entry name" value="RmlC_Cupin_sf"/>
</dbReference>
<dbReference type="InterPro" id="IPR014710">
    <property type="entry name" value="RmlC-like_jellyroll"/>
</dbReference>
<evidence type="ECO:0000256" key="1">
    <source>
        <dbReference type="ARBA" id="ARBA00008416"/>
    </source>
</evidence>
<evidence type="ECO:0000259" key="5">
    <source>
        <dbReference type="Pfam" id="PF05726"/>
    </source>
</evidence>
<protein>
    <submittedName>
        <fullName evidence="6">Pirin, N-terminal:Pirin, C-terminal</fullName>
    </submittedName>
</protein>
<feature type="binding site" evidence="2">
    <location>
        <position position="120"/>
    </location>
    <ligand>
        <name>Fe cation</name>
        <dbReference type="ChEBI" id="CHEBI:24875"/>
    </ligand>
</feature>
<evidence type="ECO:0000313" key="7">
    <source>
        <dbReference type="Proteomes" id="UP000264006"/>
    </source>
</evidence>
<keyword evidence="2" id="KW-0408">Iron</keyword>
<comment type="cofactor">
    <cofactor evidence="2">
        <name>Fe cation</name>
        <dbReference type="ChEBI" id="CHEBI:24875"/>
    </cofactor>
    <text evidence="2">Binds 1 Fe cation per subunit.</text>
</comment>
<dbReference type="PANTHER" id="PTHR13903:SF8">
    <property type="entry name" value="PIRIN"/>
    <property type="match status" value="1"/>
</dbReference>
<evidence type="ECO:0000259" key="4">
    <source>
        <dbReference type="Pfam" id="PF02678"/>
    </source>
</evidence>
<dbReference type="PANTHER" id="PTHR13903">
    <property type="entry name" value="PIRIN-RELATED"/>
    <property type="match status" value="1"/>
</dbReference>
<dbReference type="Gene3D" id="2.60.120.10">
    <property type="entry name" value="Jelly Rolls"/>
    <property type="match status" value="2"/>
</dbReference>
<dbReference type="InterPro" id="IPR003829">
    <property type="entry name" value="Pirin_N_dom"/>
</dbReference>
<evidence type="ECO:0000313" key="6">
    <source>
        <dbReference type="EMBL" id="AXV07345.1"/>
    </source>
</evidence>
<evidence type="ECO:0000256" key="2">
    <source>
        <dbReference type="PIRSR" id="PIRSR006232-1"/>
    </source>
</evidence>
<dbReference type="KEGG" id="euz:DVS28_a2666"/>
<keyword evidence="7" id="KW-1185">Reference proteome</keyword>
<gene>
    <name evidence="6" type="ORF">DVS28_a2666</name>
</gene>
<dbReference type="AlphaFoldDB" id="A0A346XYP8"/>
<reference evidence="6 7" key="1">
    <citation type="submission" date="2018-09" db="EMBL/GenBank/DDBJ databases">
        <title>Complete genome sequence of Euzebya sp. DY32-46 isolated from seawater of Pacific Ocean.</title>
        <authorList>
            <person name="Xu L."/>
            <person name="Wu Y.-H."/>
            <person name="Xu X.-W."/>
        </authorList>
    </citation>
    <scope>NUCLEOTIDE SEQUENCE [LARGE SCALE GENOMIC DNA]</scope>
    <source>
        <strain evidence="6 7">DY32-46</strain>
    </source>
</reference>
<dbReference type="GO" id="GO:0046872">
    <property type="term" value="F:metal ion binding"/>
    <property type="evidence" value="ECO:0007669"/>
    <property type="project" value="UniProtKB-KW"/>
</dbReference>
<dbReference type="OrthoDB" id="321327at2"/>
<dbReference type="EMBL" id="CP031165">
    <property type="protein sequence ID" value="AXV07345.1"/>
    <property type="molecule type" value="Genomic_DNA"/>
</dbReference>
<dbReference type="InterPro" id="IPR008778">
    <property type="entry name" value="Pirin_C_dom"/>
</dbReference>
<feature type="binding site" evidence="2">
    <location>
        <position position="76"/>
    </location>
    <ligand>
        <name>Fe cation</name>
        <dbReference type="ChEBI" id="CHEBI:24875"/>
    </ligand>
</feature>
<feature type="domain" description="Pirin N-terminal" evidence="4">
    <location>
        <begin position="66"/>
        <end position="142"/>
    </location>
</feature>
<feature type="binding site" evidence="2">
    <location>
        <position position="78"/>
    </location>
    <ligand>
        <name>Fe cation</name>
        <dbReference type="ChEBI" id="CHEBI:24875"/>
    </ligand>
</feature>
<comment type="similarity">
    <text evidence="1 3">Belongs to the pirin family.</text>
</comment>
<dbReference type="Pfam" id="PF02678">
    <property type="entry name" value="Pirin"/>
    <property type="match status" value="1"/>
</dbReference>
<organism evidence="6 7">
    <name type="scientific">Euzebya pacifica</name>
    <dbReference type="NCBI Taxonomy" id="1608957"/>
    <lineage>
        <taxon>Bacteria</taxon>
        <taxon>Bacillati</taxon>
        <taxon>Actinomycetota</taxon>
        <taxon>Nitriliruptoria</taxon>
        <taxon>Euzebyales</taxon>
    </lineage>
</organism>
<dbReference type="Proteomes" id="UP000264006">
    <property type="component" value="Chromosome"/>
</dbReference>
<dbReference type="SUPFAM" id="SSF51182">
    <property type="entry name" value="RmlC-like cupins"/>
    <property type="match status" value="1"/>
</dbReference>